<reference evidence="3 4" key="1">
    <citation type="submission" date="2024-09" db="EMBL/GenBank/DDBJ databases">
        <authorList>
            <person name="Sun Q."/>
            <person name="Mori K."/>
        </authorList>
    </citation>
    <scope>NUCLEOTIDE SEQUENCE [LARGE SCALE GENOMIC DNA]</scope>
    <source>
        <strain evidence="3 4">JCM 6917</strain>
    </source>
</reference>
<keyword evidence="4" id="KW-1185">Reference proteome</keyword>
<evidence type="ECO:0000313" key="4">
    <source>
        <dbReference type="Proteomes" id="UP001589709"/>
    </source>
</evidence>
<name>A0ABV5MUA0_9ACTN</name>
<sequence>MASTSAGIVTGLTAAALTAVAFLAYQAAATVPAELGASPDAPGASPVVTASKAPRDSRNPTALPGGSGTGERVVYSLDDDRVWLVGPRNTVQRTFRVMPSAVDPAPGTYAVMSRSGATTGSDGIPVEHVVRFTSVDGVVIGFSAATDSSAAPPDPAVRTGGIRQTREDGDAMWQFATIGQKVVVIR</sequence>
<evidence type="ECO:0000256" key="1">
    <source>
        <dbReference type="SAM" id="MobiDB-lite"/>
    </source>
</evidence>
<feature type="signal peptide" evidence="2">
    <location>
        <begin position="1"/>
        <end position="29"/>
    </location>
</feature>
<evidence type="ECO:0000256" key="2">
    <source>
        <dbReference type="SAM" id="SignalP"/>
    </source>
</evidence>
<proteinExistence type="predicted"/>
<gene>
    <name evidence="3" type="ORF">ACFF45_02330</name>
</gene>
<dbReference type="RefSeq" id="WP_381341176.1">
    <property type="nucleotide sequence ID" value="NZ_JBHMCY010000003.1"/>
</dbReference>
<dbReference type="Proteomes" id="UP001589709">
    <property type="component" value="Unassembled WGS sequence"/>
</dbReference>
<feature type="region of interest" description="Disordered" evidence="1">
    <location>
        <begin position="36"/>
        <end position="71"/>
    </location>
</feature>
<evidence type="ECO:0000313" key="3">
    <source>
        <dbReference type="EMBL" id="MFB9461593.1"/>
    </source>
</evidence>
<organism evidence="3 4">
    <name type="scientific">Streptomyces cinereospinus</name>
    <dbReference type="NCBI Taxonomy" id="285561"/>
    <lineage>
        <taxon>Bacteria</taxon>
        <taxon>Bacillati</taxon>
        <taxon>Actinomycetota</taxon>
        <taxon>Actinomycetes</taxon>
        <taxon>Kitasatosporales</taxon>
        <taxon>Streptomycetaceae</taxon>
        <taxon>Streptomyces</taxon>
    </lineage>
</organism>
<evidence type="ECO:0008006" key="5">
    <source>
        <dbReference type="Google" id="ProtNLM"/>
    </source>
</evidence>
<protein>
    <recommendedName>
        <fullName evidence="5">Secreted protein</fullName>
    </recommendedName>
</protein>
<feature type="chain" id="PRO_5046987690" description="Secreted protein" evidence="2">
    <location>
        <begin position="30"/>
        <end position="186"/>
    </location>
</feature>
<comment type="caution">
    <text evidence="3">The sequence shown here is derived from an EMBL/GenBank/DDBJ whole genome shotgun (WGS) entry which is preliminary data.</text>
</comment>
<accession>A0ABV5MUA0</accession>
<keyword evidence="2" id="KW-0732">Signal</keyword>
<dbReference type="EMBL" id="JBHMCY010000003">
    <property type="protein sequence ID" value="MFB9461593.1"/>
    <property type="molecule type" value="Genomic_DNA"/>
</dbReference>